<dbReference type="RefSeq" id="WP_067507395.1">
    <property type="nucleotide sequence ID" value="NZ_CP107943.1"/>
</dbReference>
<gene>
    <name evidence="2" type="ORF">DFR74_108137</name>
</gene>
<evidence type="ECO:0000259" key="1">
    <source>
        <dbReference type="Pfam" id="PF00934"/>
    </source>
</evidence>
<organism evidence="2 3">
    <name type="scientific">Nocardia puris</name>
    <dbReference type="NCBI Taxonomy" id="208602"/>
    <lineage>
        <taxon>Bacteria</taxon>
        <taxon>Bacillati</taxon>
        <taxon>Actinomycetota</taxon>
        <taxon>Actinomycetes</taxon>
        <taxon>Mycobacteriales</taxon>
        <taxon>Nocardiaceae</taxon>
        <taxon>Nocardia</taxon>
    </lineage>
</organism>
<sequence>MEFDPTRAGQAAAALDALVARLEHDLTVDGPALAVPAPGADEVSLRVAQTLSTVGSSYREAAANGVLEMRKLAATLRSQSADMVGMDAGNADALGAAAG</sequence>
<dbReference type="AlphaFoldDB" id="A0A366DFR5"/>
<dbReference type="Proteomes" id="UP000252586">
    <property type="component" value="Unassembled WGS sequence"/>
</dbReference>
<protein>
    <submittedName>
        <fullName evidence="2">PE family protein</fullName>
    </submittedName>
</protein>
<name>A0A366DFR5_9NOCA</name>
<dbReference type="Pfam" id="PF00934">
    <property type="entry name" value="PE"/>
    <property type="match status" value="1"/>
</dbReference>
<reference evidence="2 3" key="1">
    <citation type="submission" date="2018-06" db="EMBL/GenBank/DDBJ databases">
        <title>Genomic Encyclopedia of Type Strains, Phase IV (KMG-IV): sequencing the most valuable type-strain genomes for metagenomic binning, comparative biology and taxonomic classification.</title>
        <authorList>
            <person name="Goeker M."/>
        </authorList>
    </citation>
    <scope>NUCLEOTIDE SEQUENCE [LARGE SCALE GENOMIC DNA]</scope>
    <source>
        <strain evidence="2 3">DSM 44599</strain>
    </source>
</reference>
<dbReference type="InterPro" id="IPR038332">
    <property type="entry name" value="PPE_sf"/>
</dbReference>
<evidence type="ECO:0000313" key="3">
    <source>
        <dbReference type="Proteomes" id="UP000252586"/>
    </source>
</evidence>
<proteinExistence type="predicted"/>
<feature type="domain" description="PE" evidence="1">
    <location>
        <begin position="2"/>
        <end position="89"/>
    </location>
</feature>
<dbReference type="SUPFAM" id="SSF140459">
    <property type="entry name" value="PE/PPE dimer-like"/>
    <property type="match status" value="1"/>
</dbReference>
<dbReference type="STRING" id="1210090.GCA_001613185_02166"/>
<dbReference type="Gene3D" id="1.10.287.850">
    <property type="entry name" value="HP0062-like domain"/>
    <property type="match status" value="1"/>
</dbReference>
<dbReference type="InterPro" id="IPR000084">
    <property type="entry name" value="PE-PGRS_N"/>
</dbReference>
<keyword evidence="3" id="KW-1185">Reference proteome</keyword>
<evidence type="ECO:0000313" key="2">
    <source>
        <dbReference type="EMBL" id="RBO88912.1"/>
    </source>
</evidence>
<accession>A0A366DFR5</accession>
<dbReference type="OrthoDB" id="4636567at2"/>
<dbReference type="EMBL" id="QNRE01000008">
    <property type="protein sequence ID" value="RBO88912.1"/>
    <property type="molecule type" value="Genomic_DNA"/>
</dbReference>
<comment type="caution">
    <text evidence="2">The sequence shown here is derived from an EMBL/GenBank/DDBJ whole genome shotgun (WGS) entry which is preliminary data.</text>
</comment>